<dbReference type="EMBL" id="JAKKPZ010000062">
    <property type="protein sequence ID" value="KAI1704877.1"/>
    <property type="molecule type" value="Genomic_DNA"/>
</dbReference>
<protein>
    <submittedName>
        <fullName evidence="1">Uncharacterized protein</fullName>
    </submittedName>
</protein>
<organism evidence="1 2">
    <name type="scientific">Ditylenchus destructor</name>
    <dbReference type="NCBI Taxonomy" id="166010"/>
    <lineage>
        <taxon>Eukaryota</taxon>
        <taxon>Metazoa</taxon>
        <taxon>Ecdysozoa</taxon>
        <taxon>Nematoda</taxon>
        <taxon>Chromadorea</taxon>
        <taxon>Rhabditida</taxon>
        <taxon>Tylenchina</taxon>
        <taxon>Tylenchomorpha</taxon>
        <taxon>Sphaerularioidea</taxon>
        <taxon>Anguinidae</taxon>
        <taxon>Anguininae</taxon>
        <taxon>Ditylenchus</taxon>
    </lineage>
</organism>
<gene>
    <name evidence="1" type="ORF">DdX_13959</name>
</gene>
<evidence type="ECO:0000313" key="1">
    <source>
        <dbReference type="EMBL" id="KAI1704877.1"/>
    </source>
</evidence>
<evidence type="ECO:0000313" key="2">
    <source>
        <dbReference type="Proteomes" id="UP001201812"/>
    </source>
</evidence>
<name>A0AAD4R2C2_9BILA</name>
<sequence>MSDSATPNRSVSAIEWINVRIRKCPSPEMTPQDLGAATAARAIHSSRWIHIDYEIWWWTKRETSRILFNRTGADLYQVLRCSDEHLSAQMLRNRSISNAKMLRCSDLFLSISVYIKNAQMLRRICSDAQKTTFSEHFSLYQKFLSTGNAQMSTKILRRFFV</sequence>
<dbReference type="AlphaFoldDB" id="A0AAD4R2C2"/>
<accession>A0AAD4R2C2</accession>
<reference evidence="1" key="1">
    <citation type="submission" date="2022-01" db="EMBL/GenBank/DDBJ databases">
        <title>Genome Sequence Resource for Two Populations of Ditylenchus destructor, the Migratory Endoparasitic Phytonematode.</title>
        <authorList>
            <person name="Zhang H."/>
            <person name="Lin R."/>
            <person name="Xie B."/>
        </authorList>
    </citation>
    <scope>NUCLEOTIDE SEQUENCE</scope>
    <source>
        <strain evidence="1">BazhouSP</strain>
    </source>
</reference>
<dbReference type="Proteomes" id="UP001201812">
    <property type="component" value="Unassembled WGS sequence"/>
</dbReference>
<comment type="caution">
    <text evidence="1">The sequence shown here is derived from an EMBL/GenBank/DDBJ whole genome shotgun (WGS) entry which is preliminary data.</text>
</comment>
<keyword evidence="2" id="KW-1185">Reference proteome</keyword>
<proteinExistence type="predicted"/>